<protein>
    <submittedName>
        <fullName evidence="2">Uncharacterized protein</fullName>
    </submittedName>
</protein>
<feature type="compositionally biased region" description="Basic residues" evidence="1">
    <location>
        <begin position="313"/>
        <end position="323"/>
    </location>
</feature>
<dbReference type="EMBL" id="AYKW01000038">
    <property type="protein sequence ID" value="PIL26745.1"/>
    <property type="molecule type" value="Genomic_DNA"/>
</dbReference>
<dbReference type="AlphaFoldDB" id="A0A2G8RZ19"/>
<reference evidence="2 3" key="1">
    <citation type="journal article" date="2015" name="Sci. Rep.">
        <title>Chromosome-level genome map provides insights into diverse defense mechanisms in the medicinal fungus Ganoderma sinense.</title>
        <authorList>
            <person name="Zhu Y."/>
            <person name="Xu J."/>
            <person name="Sun C."/>
            <person name="Zhou S."/>
            <person name="Xu H."/>
            <person name="Nelson D.R."/>
            <person name="Qian J."/>
            <person name="Song J."/>
            <person name="Luo H."/>
            <person name="Xiang L."/>
            <person name="Li Y."/>
            <person name="Xu Z."/>
            <person name="Ji A."/>
            <person name="Wang L."/>
            <person name="Lu S."/>
            <person name="Hayward A."/>
            <person name="Sun W."/>
            <person name="Li X."/>
            <person name="Schwartz D.C."/>
            <person name="Wang Y."/>
            <person name="Chen S."/>
        </authorList>
    </citation>
    <scope>NUCLEOTIDE SEQUENCE [LARGE SCALE GENOMIC DNA]</scope>
    <source>
        <strain evidence="2 3">ZZ0214-1</strain>
    </source>
</reference>
<name>A0A2G8RZ19_9APHY</name>
<evidence type="ECO:0000313" key="2">
    <source>
        <dbReference type="EMBL" id="PIL26745.1"/>
    </source>
</evidence>
<organism evidence="2 3">
    <name type="scientific">Ganoderma sinense ZZ0214-1</name>
    <dbReference type="NCBI Taxonomy" id="1077348"/>
    <lineage>
        <taxon>Eukaryota</taxon>
        <taxon>Fungi</taxon>
        <taxon>Dikarya</taxon>
        <taxon>Basidiomycota</taxon>
        <taxon>Agaricomycotina</taxon>
        <taxon>Agaricomycetes</taxon>
        <taxon>Polyporales</taxon>
        <taxon>Polyporaceae</taxon>
        <taxon>Ganoderma</taxon>
    </lineage>
</organism>
<keyword evidence="3" id="KW-1185">Reference proteome</keyword>
<proteinExistence type="predicted"/>
<sequence>MYLPNAARDSSIFGLQSSFVFIDNAIVPWNDSPVSAPLGLVALMRPGCTSSGLYQSYERCGVISIGATFLWRLQSRSIVNTNTRNAFPALQKLRTADRLSNGNGADFFEFSGTVTVLPLISSTSLTVLGLAVLLNSPDKIPEYFDEICSSAALAPLRQLHCTLGIARPIVTHRIPFADILPHLARLPALTDLSISAESHCSPAPSVLVALLDVCDEDLAAAAAAAAWPDLARLRIAYSDWAGRCRGPCMPSLGAVVTLAGRCRKLERVDVEFADVDADELVWNEARAAATSASTGLRLSLRAGCTPAQAKSKSSQRQRRRQRHTQTQTQTALRRIATVSALKPLERPNRYLMYKHHERLSVAEPVRLAAALRKLFPNLRSGLEESQLAEGMEDGQGRGDNGMVLDSETDAMRLLRALDELDLDAELYKSMLFQWLIVGCGVGIACLECTYII</sequence>
<dbReference type="Proteomes" id="UP000230002">
    <property type="component" value="Unassembled WGS sequence"/>
</dbReference>
<feature type="region of interest" description="Disordered" evidence="1">
    <location>
        <begin position="304"/>
        <end position="330"/>
    </location>
</feature>
<accession>A0A2G8RZ19</accession>
<comment type="caution">
    <text evidence="2">The sequence shown here is derived from an EMBL/GenBank/DDBJ whole genome shotgun (WGS) entry which is preliminary data.</text>
</comment>
<gene>
    <name evidence="2" type="ORF">GSI_11159</name>
</gene>
<evidence type="ECO:0000256" key="1">
    <source>
        <dbReference type="SAM" id="MobiDB-lite"/>
    </source>
</evidence>
<evidence type="ECO:0000313" key="3">
    <source>
        <dbReference type="Proteomes" id="UP000230002"/>
    </source>
</evidence>